<evidence type="ECO:0000313" key="1">
    <source>
        <dbReference type="EMBL" id="HJF15357.1"/>
    </source>
</evidence>
<reference evidence="1" key="1">
    <citation type="journal article" date="2021" name="PeerJ">
        <title>Extensive microbial diversity within the chicken gut microbiome revealed by metagenomics and culture.</title>
        <authorList>
            <person name="Gilroy R."/>
            <person name="Ravi A."/>
            <person name="Getino M."/>
            <person name="Pursley I."/>
            <person name="Horton D.L."/>
            <person name="Alikhan N.F."/>
            <person name="Baker D."/>
            <person name="Gharbi K."/>
            <person name="Hall N."/>
            <person name="Watson M."/>
            <person name="Adriaenssens E.M."/>
            <person name="Foster-Nyarko E."/>
            <person name="Jarju S."/>
            <person name="Secka A."/>
            <person name="Antonio M."/>
            <person name="Oren A."/>
            <person name="Chaudhuri R.R."/>
            <person name="La Ragione R."/>
            <person name="Hildebrand F."/>
            <person name="Pallen M.J."/>
        </authorList>
    </citation>
    <scope>NUCLEOTIDE SEQUENCE</scope>
    <source>
        <strain evidence="1">ChiHjej13B12-14962</strain>
    </source>
</reference>
<name>A0A921FQ15_9MICC</name>
<sequence>MAAVTPEIYTRQQAEPRRQHIIEQVGDEQKFRKRGEAYELDAEELVLYDELLTLEYLLDD</sequence>
<comment type="caution">
    <text evidence="1">The sequence shown here is derived from an EMBL/GenBank/DDBJ whole genome shotgun (WGS) entry which is preliminary data.</text>
</comment>
<organism evidence="1 2">
    <name type="scientific">Enteractinococcus helveticum</name>
    <dbReference type="NCBI Taxonomy" id="1837282"/>
    <lineage>
        <taxon>Bacteria</taxon>
        <taxon>Bacillati</taxon>
        <taxon>Actinomycetota</taxon>
        <taxon>Actinomycetes</taxon>
        <taxon>Micrococcales</taxon>
        <taxon>Micrococcaceae</taxon>
    </lineage>
</organism>
<dbReference type="RefSeq" id="WP_303907346.1">
    <property type="nucleotide sequence ID" value="NZ_DYXC01000127.1"/>
</dbReference>
<dbReference type="AlphaFoldDB" id="A0A921FQ15"/>
<gene>
    <name evidence="1" type="ORF">K8V32_11255</name>
</gene>
<protein>
    <submittedName>
        <fullName evidence="1">Uncharacterized protein</fullName>
    </submittedName>
</protein>
<accession>A0A921FQ15</accession>
<dbReference type="EMBL" id="DYXC01000127">
    <property type="protein sequence ID" value="HJF15357.1"/>
    <property type="molecule type" value="Genomic_DNA"/>
</dbReference>
<reference evidence="1" key="2">
    <citation type="submission" date="2021-09" db="EMBL/GenBank/DDBJ databases">
        <authorList>
            <person name="Gilroy R."/>
        </authorList>
    </citation>
    <scope>NUCLEOTIDE SEQUENCE</scope>
    <source>
        <strain evidence="1">ChiHjej13B12-14962</strain>
    </source>
</reference>
<dbReference type="Proteomes" id="UP000703315">
    <property type="component" value="Unassembled WGS sequence"/>
</dbReference>
<proteinExistence type="predicted"/>
<evidence type="ECO:0000313" key="2">
    <source>
        <dbReference type="Proteomes" id="UP000703315"/>
    </source>
</evidence>